<dbReference type="InterPro" id="IPR021514">
    <property type="entry name" value="DUF3176"/>
</dbReference>
<dbReference type="EMBL" id="JAPCWZ010000004">
    <property type="protein sequence ID" value="KAK8867418.1"/>
    <property type="molecule type" value="Genomic_DNA"/>
</dbReference>
<dbReference type="Pfam" id="PF11374">
    <property type="entry name" value="DUF3176"/>
    <property type="match status" value="1"/>
</dbReference>
<dbReference type="PANTHER" id="PTHR35394:SF5">
    <property type="entry name" value="DUF3176 DOMAIN-CONTAINING PROTEIN"/>
    <property type="match status" value="1"/>
</dbReference>
<keyword evidence="2" id="KW-0812">Transmembrane</keyword>
<name>A0ABR2IRB1_9PEZI</name>
<feature type="transmembrane region" description="Helical" evidence="2">
    <location>
        <begin position="559"/>
        <end position="582"/>
    </location>
</feature>
<protein>
    <submittedName>
        <fullName evidence="3">Uncharacterized protein</fullName>
    </submittedName>
</protein>
<evidence type="ECO:0000313" key="3">
    <source>
        <dbReference type="EMBL" id="KAK8867418.1"/>
    </source>
</evidence>
<reference evidence="3 4" key="1">
    <citation type="journal article" date="2024" name="IMA Fungus">
        <title>Apiospora arundinis, a panoply of carbohydrate-active enzymes and secondary metabolites.</title>
        <authorList>
            <person name="Sorensen T."/>
            <person name="Petersen C."/>
            <person name="Muurmann A.T."/>
            <person name="Christiansen J.V."/>
            <person name="Brundto M.L."/>
            <person name="Overgaard C.K."/>
            <person name="Boysen A.T."/>
            <person name="Wollenberg R.D."/>
            <person name="Larsen T.O."/>
            <person name="Sorensen J.L."/>
            <person name="Nielsen K.L."/>
            <person name="Sondergaard T.E."/>
        </authorList>
    </citation>
    <scope>NUCLEOTIDE SEQUENCE [LARGE SCALE GENOMIC DNA]</scope>
    <source>
        <strain evidence="3 4">AAU 773</strain>
    </source>
</reference>
<evidence type="ECO:0000256" key="1">
    <source>
        <dbReference type="SAM" id="MobiDB-lite"/>
    </source>
</evidence>
<proteinExistence type="predicted"/>
<comment type="caution">
    <text evidence="3">The sequence shown here is derived from an EMBL/GenBank/DDBJ whole genome shotgun (WGS) entry which is preliminary data.</text>
</comment>
<gene>
    <name evidence="3" type="ORF">PGQ11_005996</name>
</gene>
<accession>A0ABR2IRB1</accession>
<keyword evidence="2" id="KW-1133">Transmembrane helix</keyword>
<keyword evidence="4" id="KW-1185">Reference proteome</keyword>
<dbReference type="Proteomes" id="UP001390339">
    <property type="component" value="Unassembled WGS sequence"/>
</dbReference>
<evidence type="ECO:0000256" key="2">
    <source>
        <dbReference type="SAM" id="Phobius"/>
    </source>
</evidence>
<organism evidence="3 4">
    <name type="scientific">Apiospora arundinis</name>
    <dbReference type="NCBI Taxonomy" id="335852"/>
    <lineage>
        <taxon>Eukaryota</taxon>
        <taxon>Fungi</taxon>
        <taxon>Dikarya</taxon>
        <taxon>Ascomycota</taxon>
        <taxon>Pezizomycotina</taxon>
        <taxon>Sordariomycetes</taxon>
        <taxon>Xylariomycetidae</taxon>
        <taxon>Amphisphaeriales</taxon>
        <taxon>Apiosporaceae</taxon>
        <taxon>Apiospora</taxon>
    </lineage>
</organism>
<evidence type="ECO:0000313" key="4">
    <source>
        <dbReference type="Proteomes" id="UP001390339"/>
    </source>
</evidence>
<sequence>MDTGHDEGIPLSPTGVPTEHRNTTASRNYSWTPEIAALLCSEAALIALIILLSKEDQKPLNNWKAPFSLNTVAAILSVAFRTPLAFAVGSCLGQGKWSWFSKRSGPVAVFTAIDEGSRGPLGSLQLLWRLKARQVLSEAKCSHWVSFGALATVALVGVDPFLQAIINYEGQLALGDSTDVAIYGRASRLDIGSMVPNDTQEFVYTMRDDTNVTVYNGYAPWRCYQTKPNIAMSASSIVGFVNSSTANSAKPPLITCQTGNCTWNAYSTLAFCSSCSDVSVHLKKQKTNATARFCGGGFSFTLHNGTNYTIPYGSSEIYYLRQNGIEEGGTRNLDCGYSSTVVGTTTVDPRDTYSFQTWDTLIAAFVMLHPTDRYFRGEIPWENDAMSATECGLRLCTKILQPSVTNGEIHETLLSDDFERVPGSFINGEPSSPSNASKWIMNKLGMMLASRVSIPGSTGNSTCAILSRSELQLHIPDHVLAPNEIQRNFNITQASITTIIDELVSDASQRIFDALNESTSLPTSFENAARFMSYQIRELDGTRVPGIAQKWTIYIHIRWQFMIFPIVTSVLGSVFSVVVILGSGKDKTRIMKANMLESMLHGLDEETSTQLRNTNVKEKMEKHVYVKLRDGPEGLLLRPPGGNPCRSS</sequence>
<keyword evidence="2" id="KW-0472">Membrane</keyword>
<feature type="region of interest" description="Disordered" evidence="1">
    <location>
        <begin position="1"/>
        <end position="24"/>
    </location>
</feature>
<dbReference type="PANTHER" id="PTHR35394">
    <property type="entry name" value="DUF3176 DOMAIN-CONTAINING PROTEIN"/>
    <property type="match status" value="1"/>
</dbReference>